<organism evidence="1 2">
    <name type="scientific">Liparis tanakae</name>
    <name type="common">Tanaka's snailfish</name>
    <dbReference type="NCBI Taxonomy" id="230148"/>
    <lineage>
        <taxon>Eukaryota</taxon>
        <taxon>Metazoa</taxon>
        <taxon>Chordata</taxon>
        <taxon>Craniata</taxon>
        <taxon>Vertebrata</taxon>
        <taxon>Euteleostomi</taxon>
        <taxon>Actinopterygii</taxon>
        <taxon>Neopterygii</taxon>
        <taxon>Teleostei</taxon>
        <taxon>Neoteleostei</taxon>
        <taxon>Acanthomorphata</taxon>
        <taxon>Eupercaria</taxon>
        <taxon>Perciformes</taxon>
        <taxon>Cottioidei</taxon>
        <taxon>Cottales</taxon>
        <taxon>Liparidae</taxon>
        <taxon>Liparis</taxon>
    </lineage>
</organism>
<evidence type="ECO:0000313" key="2">
    <source>
        <dbReference type="Proteomes" id="UP000314294"/>
    </source>
</evidence>
<comment type="caution">
    <text evidence="1">The sequence shown here is derived from an EMBL/GenBank/DDBJ whole genome shotgun (WGS) entry which is preliminary data.</text>
</comment>
<reference evidence="1 2" key="1">
    <citation type="submission" date="2019-03" db="EMBL/GenBank/DDBJ databases">
        <title>First draft genome of Liparis tanakae, snailfish: a comprehensive survey of snailfish specific genes.</title>
        <authorList>
            <person name="Kim W."/>
            <person name="Song I."/>
            <person name="Jeong J.-H."/>
            <person name="Kim D."/>
            <person name="Kim S."/>
            <person name="Ryu S."/>
            <person name="Song J.Y."/>
            <person name="Lee S.K."/>
        </authorList>
    </citation>
    <scope>NUCLEOTIDE SEQUENCE [LARGE SCALE GENOMIC DNA]</scope>
    <source>
        <tissue evidence="1">Muscle</tissue>
    </source>
</reference>
<protein>
    <submittedName>
        <fullName evidence="1">Uncharacterized protein</fullName>
    </submittedName>
</protein>
<dbReference type="Proteomes" id="UP000314294">
    <property type="component" value="Unassembled WGS sequence"/>
</dbReference>
<dbReference type="EMBL" id="SRLO01000858">
    <property type="protein sequence ID" value="TNN45245.1"/>
    <property type="molecule type" value="Genomic_DNA"/>
</dbReference>
<name>A0A4Z2FWI4_9TELE</name>
<keyword evidence="2" id="KW-1185">Reference proteome</keyword>
<accession>A0A4Z2FWI4</accession>
<evidence type="ECO:0000313" key="1">
    <source>
        <dbReference type="EMBL" id="TNN45245.1"/>
    </source>
</evidence>
<proteinExistence type="predicted"/>
<gene>
    <name evidence="1" type="ORF">EYF80_044569</name>
</gene>
<dbReference type="AlphaFoldDB" id="A0A4Z2FWI4"/>
<sequence length="78" mass="8410">MLVVSGPSPCDLTAVRPIPHIISQESRKVHLYSVKGRDLTAVPSRVYAGAFNLKLVEYCCDASTLKQPGEVAAINTII</sequence>